<evidence type="ECO:0000259" key="3">
    <source>
        <dbReference type="PROSITE" id="PS51747"/>
    </source>
</evidence>
<dbReference type="RefSeq" id="WP_138190090.1">
    <property type="nucleotide sequence ID" value="NZ_VBWP01000001.1"/>
</dbReference>
<dbReference type="PROSITE" id="PS51747">
    <property type="entry name" value="CYT_DCMP_DEAMINASES_2"/>
    <property type="match status" value="1"/>
</dbReference>
<keyword evidence="5" id="KW-1185">Reference proteome</keyword>
<dbReference type="Gene3D" id="3.40.140.10">
    <property type="entry name" value="Cytidine Deaminase, domain 2"/>
    <property type="match status" value="1"/>
</dbReference>
<reference evidence="4 5" key="1">
    <citation type="submission" date="2019-05" db="EMBL/GenBank/DDBJ databases">
        <title>Culicoidintestinum kansasii gen. nov., sp. nov. from the gastrointestinal tract of the biting midge, Culicoides sonorensis.</title>
        <authorList>
            <person name="Neupane S."/>
            <person name="Ghosh A."/>
            <person name="Gunther S."/>
            <person name="Martin K."/>
            <person name="Zurek L."/>
        </authorList>
    </citation>
    <scope>NUCLEOTIDE SEQUENCE [LARGE SCALE GENOMIC DNA]</scope>
    <source>
        <strain evidence="4 5">CS-1</strain>
    </source>
</reference>
<dbReference type="InterPro" id="IPR016192">
    <property type="entry name" value="APOBEC/CMP_deaminase_Zn-bd"/>
</dbReference>
<dbReference type="InParanoid" id="A0A5R8QIH1"/>
<dbReference type="OrthoDB" id="9802676at2"/>
<dbReference type="AlphaFoldDB" id="A0A5R8QIH1"/>
<dbReference type="Pfam" id="PF00383">
    <property type="entry name" value="dCMP_cyt_deam_1"/>
    <property type="match status" value="1"/>
</dbReference>
<dbReference type="SUPFAM" id="SSF53927">
    <property type="entry name" value="Cytidine deaminase-like"/>
    <property type="match status" value="1"/>
</dbReference>
<dbReference type="GO" id="GO:0047974">
    <property type="term" value="F:guanosine deaminase activity"/>
    <property type="evidence" value="ECO:0007669"/>
    <property type="project" value="TreeGrafter"/>
</dbReference>
<evidence type="ECO:0000313" key="4">
    <source>
        <dbReference type="EMBL" id="TLG77480.1"/>
    </source>
</evidence>
<name>A0A5R8QIH1_9FIRM</name>
<sequence length="150" mass="16272">MDEQFMSEALEAAREARAAGNEPFGAILVKDGAVVMRAANNIFSNSDPTRHAELSLISDYCSENDIFDLSEYTLYTSCEPCVMCSGAMVWSSLGKLVYSVSHAQLAEIAGSNIMISCEEVFAKSPHQPQVVGKVLNEEGLEIFAGYTFGE</sequence>
<gene>
    <name evidence="4" type="ORF">FEZ08_02335</name>
</gene>
<dbReference type="PANTHER" id="PTHR11079:SF161">
    <property type="entry name" value="CMP_DCMP-TYPE DEAMINASE DOMAIN-CONTAINING PROTEIN"/>
    <property type="match status" value="1"/>
</dbReference>
<keyword evidence="1" id="KW-0479">Metal-binding</keyword>
<feature type="domain" description="CMP/dCMP-type deaminase" evidence="3">
    <location>
        <begin position="1"/>
        <end position="112"/>
    </location>
</feature>
<accession>A0A5R8QIH1</accession>
<dbReference type="InterPro" id="IPR002125">
    <property type="entry name" value="CMP_dCMP_dom"/>
</dbReference>
<proteinExistence type="predicted"/>
<dbReference type="CDD" id="cd01285">
    <property type="entry name" value="nucleoside_deaminase"/>
    <property type="match status" value="1"/>
</dbReference>
<protein>
    <submittedName>
        <fullName evidence="4">Nucleoside deaminase</fullName>
    </submittedName>
</protein>
<dbReference type="GO" id="GO:0006152">
    <property type="term" value="P:purine nucleoside catabolic process"/>
    <property type="evidence" value="ECO:0007669"/>
    <property type="project" value="TreeGrafter"/>
</dbReference>
<dbReference type="InterPro" id="IPR016193">
    <property type="entry name" value="Cytidine_deaminase-like"/>
</dbReference>
<dbReference type="EMBL" id="VBWP01000001">
    <property type="protein sequence ID" value="TLG77480.1"/>
    <property type="molecule type" value="Genomic_DNA"/>
</dbReference>
<evidence type="ECO:0000313" key="5">
    <source>
        <dbReference type="Proteomes" id="UP000306912"/>
    </source>
</evidence>
<dbReference type="PROSITE" id="PS00903">
    <property type="entry name" value="CYT_DCMP_DEAMINASES_1"/>
    <property type="match status" value="1"/>
</dbReference>
<dbReference type="FunCoup" id="A0A5R8QIH1">
    <property type="interactions" value="82"/>
</dbReference>
<evidence type="ECO:0000256" key="2">
    <source>
        <dbReference type="ARBA" id="ARBA00022833"/>
    </source>
</evidence>
<organism evidence="4 5">
    <name type="scientific">Culicoidibacter larvae</name>
    <dbReference type="NCBI Taxonomy" id="2579976"/>
    <lineage>
        <taxon>Bacteria</taxon>
        <taxon>Bacillati</taxon>
        <taxon>Bacillota</taxon>
        <taxon>Culicoidibacteria</taxon>
        <taxon>Culicoidibacterales</taxon>
        <taxon>Culicoidibacteraceae</taxon>
        <taxon>Culicoidibacter</taxon>
    </lineage>
</organism>
<dbReference type="Proteomes" id="UP000306912">
    <property type="component" value="Unassembled WGS sequence"/>
</dbReference>
<dbReference type="GO" id="GO:0008270">
    <property type="term" value="F:zinc ion binding"/>
    <property type="evidence" value="ECO:0007669"/>
    <property type="project" value="InterPro"/>
</dbReference>
<comment type="caution">
    <text evidence="4">The sequence shown here is derived from an EMBL/GenBank/DDBJ whole genome shotgun (WGS) entry which is preliminary data.</text>
</comment>
<keyword evidence="2" id="KW-0862">Zinc</keyword>
<dbReference type="PANTHER" id="PTHR11079">
    <property type="entry name" value="CYTOSINE DEAMINASE FAMILY MEMBER"/>
    <property type="match status" value="1"/>
</dbReference>
<evidence type="ECO:0000256" key="1">
    <source>
        <dbReference type="ARBA" id="ARBA00022723"/>
    </source>
</evidence>